<evidence type="ECO:0000313" key="2">
    <source>
        <dbReference type="EMBL" id="THH33071.1"/>
    </source>
</evidence>
<dbReference type="EMBL" id="SGPM01000011">
    <property type="protein sequence ID" value="THH33071.1"/>
    <property type="molecule type" value="Genomic_DNA"/>
</dbReference>
<dbReference type="OrthoDB" id="2796692at2759"/>
<dbReference type="SUPFAM" id="SSF48371">
    <property type="entry name" value="ARM repeat"/>
    <property type="match status" value="2"/>
</dbReference>
<protein>
    <submittedName>
        <fullName evidence="2">Uncharacterized protein</fullName>
    </submittedName>
</protein>
<keyword evidence="3" id="KW-1185">Reference proteome</keyword>
<organism evidence="2 3">
    <name type="scientific">Antrodiella citrinella</name>
    <dbReference type="NCBI Taxonomy" id="2447956"/>
    <lineage>
        <taxon>Eukaryota</taxon>
        <taxon>Fungi</taxon>
        <taxon>Dikarya</taxon>
        <taxon>Basidiomycota</taxon>
        <taxon>Agaricomycotina</taxon>
        <taxon>Agaricomycetes</taxon>
        <taxon>Polyporales</taxon>
        <taxon>Steccherinaceae</taxon>
        <taxon>Antrodiella</taxon>
    </lineage>
</organism>
<evidence type="ECO:0000313" key="3">
    <source>
        <dbReference type="Proteomes" id="UP000308730"/>
    </source>
</evidence>
<sequence length="408" mass="44892">MRRKTFGLLNKVAKANSHSIAYQLLAVAISVENTGDPNILETFVRTIYRHAVTDQTRTRLYVDVCLRAQYEFDRIVASGEPEELRTFMTFVGGLLAEGPLAWNDVDSMMDVLYQHVACSDEGATSALYQFLSRVMVSHNAIRLLTDLDILRRTQEALSAQAGELRPKVHYILLNIADQVTYPRPADVFGSASHRNDVYGLDASATASVASFTVETQDDAAFRQWHASQLEPQVREFIVTRNDTVALEHLRNLHSEQRPVFISLLVSMALATGDMTCAQSVAALFLSEDVRGLCDVEMFERAFEAELSSLEDTIIDIPYATQLLAVMLQGSPLPRATVENLALASSHSRHDQRRDTLAVTEGLLDTYAALIQSPGSRSGVASSTASVEDLHHPGHAPSESGMSSFGYAL</sequence>
<dbReference type="AlphaFoldDB" id="A0A4S4N5D4"/>
<name>A0A4S4N5D4_9APHY</name>
<accession>A0A4S4N5D4</accession>
<feature type="region of interest" description="Disordered" evidence="1">
    <location>
        <begin position="378"/>
        <end position="408"/>
    </location>
</feature>
<evidence type="ECO:0000256" key="1">
    <source>
        <dbReference type="SAM" id="MobiDB-lite"/>
    </source>
</evidence>
<gene>
    <name evidence="2" type="ORF">EUX98_g1155</name>
</gene>
<proteinExistence type="predicted"/>
<comment type="caution">
    <text evidence="2">The sequence shown here is derived from an EMBL/GenBank/DDBJ whole genome shotgun (WGS) entry which is preliminary data.</text>
</comment>
<dbReference type="InterPro" id="IPR016024">
    <property type="entry name" value="ARM-type_fold"/>
</dbReference>
<dbReference type="Gene3D" id="1.25.40.180">
    <property type="match status" value="2"/>
</dbReference>
<dbReference type="Proteomes" id="UP000308730">
    <property type="component" value="Unassembled WGS sequence"/>
</dbReference>
<reference evidence="2 3" key="1">
    <citation type="submission" date="2019-02" db="EMBL/GenBank/DDBJ databases">
        <title>Genome sequencing of the rare red list fungi Antrodiella citrinella (Flaviporus citrinellus).</title>
        <authorList>
            <person name="Buettner E."/>
            <person name="Kellner H."/>
        </authorList>
    </citation>
    <scope>NUCLEOTIDE SEQUENCE [LARGE SCALE GENOMIC DNA]</scope>
    <source>
        <strain evidence="2 3">DSM 108506</strain>
    </source>
</reference>